<keyword evidence="4" id="KW-0812">Transmembrane</keyword>
<feature type="transmembrane region" description="Helical" evidence="4">
    <location>
        <begin position="119"/>
        <end position="139"/>
    </location>
</feature>
<evidence type="ECO:0000256" key="1">
    <source>
        <dbReference type="ARBA" id="ARBA00004651"/>
    </source>
</evidence>
<protein>
    <recommendedName>
        <fullName evidence="5">Cation-transporting P-type ATPase N-terminal domain-containing protein</fullName>
    </recommendedName>
</protein>
<dbReference type="SMART" id="SM00831">
    <property type="entry name" value="Cation_ATPase_N"/>
    <property type="match status" value="1"/>
</dbReference>
<evidence type="ECO:0000256" key="3">
    <source>
        <dbReference type="SAM" id="MobiDB-lite"/>
    </source>
</evidence>
<feature type="region of interest" description="Disordered" evidence="3">
    <location>
        <begin position="1"/>
        <end position="33"/>
    </location>
</feature>
<dbReference type="GO" id="GO:1902600">
    <property type="term" value="P:proton transmembrane transport"/>
    <property type="evidence" value="ECO:0007669"/>
    <property type="project" value="TreeGrafter"/>
</dbReference>
<evidence type="ECO:0000313" key="6">
    <source>
        <dbReference type="EMBL" id="WEW56066.1"/>
    </source>
</evidence>
<keyword evidence="7" id="KW-1185">Reference proteome</keyword>
<dbReference type="GO" id="GO:0006883">
    <property type="term" value="P:intracellular sodium ion homeostasis"/>
    <property type="evidence" value="ECO:0007669"/>
    <property type="project" value="TreeGrafter"/>
</dbReference>
<dbReference type="Gene3D" id="1.20.1110.10">
    <property type="entry name" value="Calcium-transporting ATPase, transmembrane domain"/>
    <property type="match status" value="1"/>
</dbReference>
<evidence type="ECO:0000256" key="2">
    <source>
        <dbReference type="ARBA" id="ARBA00022475"/>
    </source>
</evidence>
<dbReference type="GO" id="GO:0036376">
    <property type="term" value="P:sodium ion export across plasma membrane"/>
    <property type="evidence" value="ECO:0007669"/>
    <property type="project" value="TreeGrafter"/>
</dbReference>
<accession>A0AAF0IGX7</accession>
<keyword evidence="4" id="KW-0472">Membrane</keyword>
<dbReference type="AlphaFoldDB" id="A0AAF0IGX7"/>
<dbReference type="GO" id="GO:0005391">
    <property type="term" value="F:P-type sodium:potassium-exchanging transporter activity"/>
    <property type="evidence" value="ECO:0007669"/>
    <property type="project" value="TreeGrafter"/>
</dbReference>
<dbReference type="Pfam" id="PF00690">
    <property type="entry name" value="Cation_ATPase_N"/>
    <property type="match status" value="1"/>
</dbReference>
<reference evidence="6" key="1">
    <citation type="submission" date="2023-03" db="EMBL/GenBank/DDBJ databases">
        <title>Emydomyces testavorans Genome Sequence.</title>
        <authorList>
            <person name="Hoyer L."/>
        </authorList>
    </citation>
    <scope>NUCLEOTIDE SEQUENCE</scope>
    <source>
        <strain evidence="6">16-2883</strain>
    </source>
</reference>
<feature type="compositionally biased region" description="Basic and acidic residues" evidence="3">
    <location>
        <begin position="1"/>
        <end position="15"/>
    </location>
</feature>
<evidence type="ECO:0000256" key="4">
    <source>
        <dbReference type="SAM" id="Phobius"/>
    </source>
</evidence>
<dbReference type="Proteomes" id="UP001219355">
    <property type="component" value="Chromosome 1"/>
</dbReference>
<name>A0AAF0IGX7_9EURO</name>
<dbReference type="InterPro" id="IPR023298">
    <property type="entry name" value="ATPase_P-typ_TM_dom_sf"/>
</dbReference>
<evidence type="ECO:0000313" key="7">
    <source>
        <dbReference type="Proteomes" id="UP001219355"/>
    </source>
</evidence>
<evidence type="ECO:0000259" key="5">
    <source>
        <dbReference type="SMART" id="SM00831"/>
    </source>
</evidence>
<dbReference type="EMBL" id="CP120627">
    <property type="protein sequence ID" value="WEW56066.1"/>
    <property type="molecule type" value="Genomic_DNA"/>
</dbReference>
<gene>
    <name evidence="6" type="ORF">PRK78_001501</name>
</gene>
<comment type="subcellular location">
    <subcellularLocation>
        <location evidence="1">Cell membrane</location>
        <topology evidence="1">Multi-pass membrane protein</topology>
    </subcellularLocation>
</comment>
<dbReference type="GO" id="GO:1990573">
    <property type="term" value="P:potassium ion import across plasma membrane"/>
    <property type="evidence" value="ECO:0007669"/>
    <property type="project" value="TreeGrafter"/>
</dbReference>
<dbReference type="GO" id="GO:0005886">
    <property type="term" value="C:plasma membrane"/>
    <property type="evidence" value="ECO:0007669"/>
    <property type="project" value="UniProtKB-SubCell"/>
</dbReference>
<dbReference type="PANTHER" id="PTHR43294:SF21">
    <property type="entry name" value="CATION TRANSPORTING ATPASE"/>
    <property type="match status" value="1"/>
</dbReference>
<keyword evidence="2" id="KW-1003">Cell membrane</keyword>
<dbReference type="SUPFAM" id="SSF81665">
    <property type="entry name" value="Calcium ATPase, transmembrane domain M"/>
    <property type="match status" value="1"/>
</dbReference>
<feature type="domain" description="Cation-transporting P-type ATPase N-terminal" evidence="5">
    <location>
        <begin position="50"/>
        <end position="140"/>
    </location>
</feature>
<dbReference type="Gene3D" id="2.70.150.10">
    <property type="entry name" value="Calcium-transporting ATPase, cytoplasmic transduction domain A"/>
    <property type="match status" value="1"/>
</dbReference>
<keyword evidence="4" id="KW-1133">Transmembrane helix</keyword>
<dbReference type="InterPro" id="IPR004014">
    <property type="entry name" value="ATPase_P-typ_cation-transptr_N"/>
</dbReference>
<dbReference type="GO" id="GO:0030007">
    <property type="term" value="P:intracellular potassium ion homeostasis"/>
    <property type="evidence" value="ECO:0007669"/>
    <property type="project" value="TreeGrafter"/>
</dbReference>
<dbReference type="PANTHER" id="PTHR43294">
    <property type="entry name" value="SODIUM/POTASSIUM-TRANSPORTING ATPASE SUBUNIT ALPHA"/>
    <property type="match status" value="1"/>
</dbReference>
<dbReference type="InterPro" id="IPR050510">
    <property type="entry name" value="Cation_transp_ATPase_P-type"/>
</dbReference>
<proteinExistence type="predicted"/>
<sequence>MEDEKESGSHVHYADENGAQPNNPRRSLRHRSSAASSLSIRSVHSRVVAPEAVLPITYRTLSYNVEESLKKDSQTIIKGDADERIRGLSAEQAQRRVEEYGKNAPTPPRTEWIRKIMGYFFGGFGLLLFIGCILVFIAWKPLGDPPALANIALAISLALFF</sequence>
<organism evidence="6 7">
    <name type="scientific">Emydomyces testavorans</name>
    <dbReference type="NCBI Taxonomy" id="2070801"/>
    <lineage>
        <taxon>Eukaryota</taxon>
        <taxon>Fungi</taxon>
        <taxon>Dikarya</taxon>
        <taxon>Ascomycota</taxon>
        <taxon>Pezizomycotina</taxon>
        <taxon>Eurotiomycetes</taxon>
        <taxon>Eurotiomycetidae</taxon>
        <taxon>Onygenales</taxon>
        <taxon>Nannizziopsiaceae</taxon>
        <taxon>Emydomyces</taxon>
    </lineage>
</organism>